<dbReference type="Proteomes" id="UP001165082">
    <property type="component" value="Unassembled WGS sequence"/>
</dbReference>
<keyword evidence="2" id="KW-1185">Reference proteome</keyword>
<dbReference type="AlphaFoldDB" id="A0A9W7CLY9"/>
<accession>A0A9W7CLY9</accession>
<evidence type="ECO:0000313" key="2">
    <source>
        <dbReference type="Proteomes" id="UP001165082"/>
    </source>
</evidence>
<proteinExistence type="predicted"/>
<gene>
    <name evidence="1" type="ORF">TrRE_jg12628</name>
</gene>
<name>A0A9W7CLY9_9STRA</name>
<sequence>SGGEKLLDSAGYNAKVEAVSKLSSLKALMSEPWCGLDGETWEQWVGAMGEDGTEGTKEERVLNTVGGKLKGWVKDDIVERMRL</sequence>
<organism evidence="1 2">
    <name type="scientific">Triparma retinervis</name>
    <dbReference type="NCBI Taxonomy" id="2557542"/>
    <lineage>
        <taxon>Eukaryota</taxon>
        <taxon>Sar</taxon>
        <taxon>Stramenopiles</taxon>
        <taxon>Ochrophyta</taxon>
        <taxon>Bolidophyceae</taxon>
        <taxon>Parmales</taxon>
        <taxon>Triparmaceae</taxon>
        <taxon>Triparma</taxon>
    </lineage>
</organism>
<evidence type="ECO:0000313" key="1">
    <source>
        <dbReference type="EMBL" id="GMI08796.1"/>
    </source>
</evidence>
<feature type="non-terminal residue" evidence="1">
    <location>
        <position position="1"/>
    </location>
</feature>
<reference evidence="1" key="1">
    <citation type="submission" date="2022-07" db="EMBL/GenBank/DDBJ databases">
        <title>Genome analysis of Parmales, a sister group of diatoms, reveals the evolutionary specialization of diatoms from phago-mixotrophs to photoautotrophs.</title>
        <authorList>
            <person name="Ban H."/>
            <person name="Sato S."/>
            <person name="Yoshikawa S."/>
            <person name="Kazumasa Y."/>
            <person name="Nakamura Y."/>
            <person name="Ichinomiya M."/>
            <person name="Saitoh K."/>
            <person name="Sato N."/>
            <person name="Blanc-Mathieu R."/>
            <person name="Endo H."/>
            <person name="Kuwata A."/>
            <person name="Ogata H."/>
        </authorList>
    </citation>
    <scope>NUCLEOTIDE SEQUENCE</scope>
</reference>
<protein>
    <submittedName>
        <fullName evidence="1">Uncharacterized protein</fullName>
    </submittedName>
</protein>
<comment type="caution">
    <text evidence="1">The sequence shown here is derived from an EMBL/GenBank/DDBJ whole genome shotgun (WGS) entry which is preliminary data.</text>
</comment>
<dbReference type="EMBL" id="BRXZ01000283">
    <property type="protein sequence ID" value="GMI08796.1"/>
    <property type="molecule type" value="Genomic_DNA"/>
</dbReference>